<evidence type="ECO:0000313" key="4">
    <source>
        <dbReference type="Proteomes" id="UP001454036"/>
    </source>
</evidence>
<dbReference type="SUPFAM" id="SSF53098">
    <property type="entry name" value="Ribonuclease H-like"/>
    <property type="match status" value="1"/>
</dbReference>
<keyword evidence="4" id="KW-1185">Reference proteome</keyword>
<dbReference type="GO" id="GO:0003676">
    <property type="term" value="F:nucleic acid binding"/>
    <property type="evidence" value="ECO:0007669"/>
    <property type="project" value="InterPro"/>
</dbReference>
<evidence type="ECO:0000313" key="3">
    <source>
        <dbReference type="EMBL" id="GAA0172098.1"/>
    </source>
</evidence>
<sequence>MNKAKSSGKVQNEKGICIKAIRSDQGGEFENAPFVEYCNEHGIQHNFLAPRTPQQNGVVKRKNRTIQEMGRTMLNDNNLPKYFWGHVVDTACHVLNRVFLRPLVNKTPYEMWNGNTPNISYFKVFGCKCYILNTKDKLGKFDSKSNKGIFLGYSKHSRAYVIYNKKDRTIQESIHVSFDETNPFTKKIVENDDEHVGSSVPSRKTSEPQESLNINPPSSVEEGQEQQIEKETIEAQEAQDVTQETEPQDVNDYLHGRTQDDLPTKWKQARHHPIEQIIGDPSKGVTTRSSSRKFCLYNACLNLQMPNKP</sequence>
<dbReference type="EMBL" id="BAABME010007960">
    <property type="protein sequence ID" value="GAA0172098.1"/>
    <property type="molecule type" value="Genomic_DNA"/>
</dbReference>
<organism evidence="3 4">
    <name type="scientific">Lithospermum erythrorhizon</name>
    <name type="common">Purple gromwell</name>
    <name type="synonym">Lithospermum officinale var. erythrorhizon</name>
    <dbReference type="NCBI Taxonomy" id="34254"/>
    <lineage>
        <taxon>Eukaryota</taxon>
        <taxon>Viridiplantae</taxon>
        <taxon>Streptophyta</taxon>
        <taxon>Embryophyta</taxon>
        <taxon>Tracheophyta</taxon>
        <taxon>Spermatophyta</taxon>
        <taxon>Magnoliopsida</taxon>
        <taxon>eudicotyledons</taxon>
        <taxon>Gunneridae</taxon>
        <taxon>Pentapetalae</taxon>
        <taxon>asterids</taxon>
        <taxon>lamiids</taxon>
        <taxon>Boraginales</taxon>
        <taxon>Boraginaceae</taxon>
        <taxon>Boraginoideae</taxon>
        <taxon>Lithospermeae</taxon>
        <taxon>Lithospermum</taxon>
    </lineage>
</organism>
<dbReference type="PROSITE" id="PS50994">
    <property type="entry name" value="INTEGRASE"/>
    <property type="match status" value="1"/>
</dbReference>
<dbReference type="InterPro" id="IPR001584">
    <property type="entry name" value="Integrase_cat-core"/>
</dbReference>
<dbReference type="Proteomes" id="UP001454036">
    <property type="component" value="Unassembled WGS sequence"/>
</dbReference>
<dbReference type="Pfam" id="PF25597">
    <property type="entry name" value="SH3_retrovirus"/>
    <property type="match status" value="1"/>
</dbReference>
<protein>
    <recommendedName>
        <fullName evidence="2">Integrase catalytic domain-containing protein</fullName>
    </recommendedName>
</protein>
<dbReference type="PANTHER" id="PTHR42648:SF21">
    <property type="entry name" value="CYSTEINE-RICH RLK (RECEPTOR-LIKE PROTEIN KINASE) 8"/>
    <property type="match status" value="1"/>
</dbReference>
<evidence type="ECO:0000256" key="1">
    <source>
        <dbReference type="SAM" id="MobiDB-lite"/>
    </source>
</evidence>
<dbReference type="InterPro" id="IPR039537">
    <property type="entry name" value="Retrotran_Ty1/copia-like"/>
</dbReference>
<gene>
    <name evidence="3" type="ORF">LIER_25993</name>
</gene>
<dbReference type="InterPro" id="IPR012337">
    <property type="entry name" value="RNaseH-like_sf"/>
</dbReference>
<dbReference type="InterPro" id="IPR057670">
    <property type="entry name" value="SH3_retrovirus"/>
</dbReference>
<name>A0AAV3RB21_LITER</name>
<comment type="caution">
    <text evidence="3">The sequence shown here is derived from an EMBL/GenBank/DDBJ whole genome shotgun (WGS) entry which is preliminary data.</text>
</comment>
<accession>A0AAV3RB21</accession>
<feature type="region of interest" description="Disordered" evidence="1">
    <location>
        <begin position="189"/>
        <end position="260"/>
    </location>
</feature>
<reference evidence="3 4" key="1">
    <citation type="submission" date="2024-01" db="EMBL/GenBank/DDBJ databases">
        <title>The complete chloroplast genome sequence of Lithospermum erythrorhizon: insights into the phylogenetic relationship among Boraginaceae species and the maternal lineages of purple gromwells.</title>
        <authorList>
            <person name="Okada T."/>
            <person name="Watanabe K."/>
        </authorList>
    </citation>
    <scope>NUCLEOTIDE SEQUENCE [LARGE SCALE GENOMIC DNA]</scope>
</reference>
<dbReference type="Gene3D" id="3.30.420.10">
    <property type="entry name" value="Ribonuclease H-like superfamily/Ribonuclease H"/>
    <property type="match status" value="1"/>
</dbReference>
<evidence type="ECO:0000259" key="2">
    <source>
        <dbReference type="PROSITE" id="PS50994"/>
    </source>
</evidence>
<dbReference type="AlphaFoldDB" id="A0AAV3RB21"/>
<dbReference type="GO" id="GO:0015074">
    <property type="term" value="P:DNA integration"/>
    <property type="evidence" value="ECO:0007669"/>
    <property type="project" value="InterPro"/>
</dbReference>
<proteinExistence type="predicted"/>
<feature type="compositionally biased region" description="Polar residues" evidence="1">
    <location>
        <begin position="199"/>
        <end position="218"/>
    </location>
</feature>
<dbReference type="InterPro" id="IPR036397">
    <property type="entry name" value="RNaseH_sf"/>
</dbReference>
<dbReference type="PANTHER" id="PTHR42648">
    <property type="entry name" value="TRANSPOSASE, PUTATIVE-RELATED"/>
    <property type="match status" value="1"/>
</dbReference>
<feature type="domain" description="Integrase catalytic" evidence="2">
    <location>
        <begin position="1"/>
        <end position="116"/>
    </location>
</feature>